<dbReference type="RefSeq" id="WP_088254606.1">
    <property type="nucleotide sequence ID" value="NZ_NIDE01000004.1"/>
</dbReference>
<name>A0A225DR77_9BACT</name>
<comment type="caution">
    <text evidence="2">The sequence shown here is derived from an EMBL/GenBank/DDBJ whole genome shotgun (WGS) entry which is preliminary data.</text>
</comment>
<gene>
    <name evidence="2" type="ORF">FRUB_03400</name>
</gene>
<evidence type="ECO:0008006" key="4">
    <source>
        <dbReference type="Google" id="ProtNLM"/>
    </source>
</evidence>
<dbReference type="PROSITE" id="PS51257">
    <property type="entry name" value="PROKAR_LIPOPROTEIN"/>
    <property type="match status" value="1"/>
</dbReference>
<dbReference type="EMBL" id="NIDE01000004">
    <property type="protein sequence ID" value="OWK43801.1"/>
    <property type="molecule type" value="Genomic_DNA"/>
</dbReference>
<keyword evidence="1" id="KW-0732">Signal</keyword>
<organism evidence="2 3">
    <name type="scientific">Fimbriiglobus ruber</name>
    <dbReference type="NCBI Taxonomy" id="1908690"/>
    <lineage>
        <taxon>Bacteria</taxon>
        <taxon>Pseudomonadati</taxon>
        <taxon>Planctomycetota</taxon>
        <taxon>Planctomycetia</taxon>
        <taxon>Gemmatales</taxon>
        <taxon>Gemmataceae</taxon>
        <taxon>Fimbriiglobus</taxon>
    </lineage>
</organism>
<evidence type="ECO:0000313" key="2">
    <source>
        <dbReference type="EMBL" id="OWK43801.1"/>
    </source>
</evidence>
<protein>
    <recommendedName>
        <fullName evidence="4">Carboxypeptidase regulatory-like domain-containing protein</fullName>
    </recommendedName>
</protein>
<keyword evidence="3" id="KW-1185">Reference proteome</keyword>
<evidence type="ECO:0000313" key="3">
    <source>
        <dbReference type="Proteomes" id="UP000214646"/>
    </source>
</evidence>
<dbReference type="OrthoDB" id="291697at2"/>
<sequence>MICPTRLLTITGLMAVLAVAGGCSSDPPARSVKGAVTLDGKPLAEGEISFSSDDPNIPPGVGPVANGAFDLSVKPGPKKVRVYARKAVPNTNPPMYNETLPDRYNANTELTAEVKSSGDNTCTFDLKSR</sequence>
<proteinExistence type="predicted"/>
<accession>A0A225DR77</accession>
<reference evidence="3" key="1">
    <citation type="submission" date="2017-06" db="EMBL/GenBank/DDBJ databases">
        <title>Genome analysis of Fimbriiglobus ruber SP5, the first member of the order Planctomycetales with confirmed chitinolytic capability.</title>
        <authorList>
            <person name="Ravin N.V."/>
            <person name="Rakitin A.L."/>
            <person name="Ivanova A.A."/>
            <person name="Beletsky A.V."/>
            <person name="Kulichevskaya I.S."/>
            <person name="Mardanov A.V."/>
            <person name="Dedysh S.N."/>
        </authorList>
    </citation>
    <scope>NUCLEOTIDE SEQUENCE [LARGE SCALE GENOMIC DNA]</scope>
    <source>
        <strain evidence="3">SP5</strain>
    </source>
</reference>
<dbReference type="AlphaFoldDB" id="A0A225DR77"/>
<dbReference type="Proteomes" id="UP000214646">
    <property type="component" value="Unassembled WGS sequence"/>
</dbReference>
<feature type="signal peptide" evidence="1">
    <location>
        <begin position="1"/>
        <end position="20"/>
    </location>
</feature>
<evidence type="ECO:0000256" key="1">
    <source>
        <dbReference type="SAM" id="SignalP"/>
    </source>
</evidence>
<feature type="chain" id="PRO_5013211505" description="Carboxypeptidase regulatory-like domain-containing protein" evidence="1">
    <location>
        <begin position="21"/>
        <end position="129"/>
    </location>
</feature>